<dbReference type="EMBL" id="JARBHB010000005">
    <property type="protein sequence ID" value="KAJ8883087.1"/>
    <property type="molecule type" value="Genomic_DNA"/>
</dbReference>
<feature type="domain" description="DDE-1" evidence="1">
    <location>
        <begin position="2"/>
        <end position="55"/>
    </location>
</feature>
<organism evidence="2 3">
    <name type="scientific">Dryococelus australis</name>
    <dbReference type="NCBI Taxonomy" id="614101"/>
    <lineage>
        <taxon>Eukaryota</taxon>
        <taxon>Metazoa</taxon>
        <taxon>Ecdysozoa</taxon>
        <taxon>Arthropoda</taxon>
        <taxon>Hexapoda</taxon>
        <taxon>Insecta</taxon>
        <taxon>Pterygota</taxon>
        <taxon>Neoptera</taxon>
        <taxon>Polyneoptera</taxon>
        <taxon>Phasmatodea</taxon>
        <taxon>Verophasmatodea</taxon>
        <taxon>Anareolatae</taxon>
        <taxon>Phasmatidae</taxon>
        <taxon>Eurycanthinae</taxon>
        <taxon>Dryococelus</taxon>
    </lineage>
</organism>
<evidence type="ECO:0000313" key="2">
    <source>
        <dbReference type="EMBL" id="KAJ8883087.1"/>
    </source>
</evidence>
<dbReference type="InterPro" id="IPR004875">
    <property type="entry name" value="DDE_SF_endonuclease_dom"/>
</dbReference>
<accession>A0ABQ9HFR8</accession>
<dbReference type="Pfam" id="PF03184">
    <property type="entry name" value="DDE_1"/>
    <property type="match status" value="1"/>
</dbReference>
<evidence type="ECO:0000259" key="1">
    <source>
        <dbReference type="Pfam" id="PF03184"/>
    </source>
</evidence>
<comment type="caution">
    <text evidence="2">The sequence shown here is derived from an EMBL/GenBank/DDBJ whole genome shotgun (WGS) entry which is preliminary data.</text>
</comment>
<protein>
    <recommendedName>
        <fullName evidence="1">DDE-1 domain-containing protein</fullName>
    </recommendedName>
</protein>
<dbReference type="Proteomes" id="UP001159363">
    <property type="component" value="Chromosome 4"/>
</dbReference>
<evidence type="ECO:0000313" key="3">
    <source>
        <dbReference type="Proteomes" id="UP001159363"/>
    </source>
</evidence>
<keyword evidence="3" id="KW-1185">Reference proteome</keyword>
<gene>
    <name evidence="2" type="ORF">PR048_014926</name>
</gene>
<reference evidence="2 3" key="1">
    <citation type="submission" date="2023-02" db="EMBL/GenBank/DDBJ databases">
        <title>LHISI_Scaffold_Assembly.</title>
        <authorList>
            <person name="Stuart O.P."/>
            <person name="Cleave R."/>
            <person name="Magrath M.J.L."/>
            <person name="Mikheyev A.S."/>
        </authorList>
    </citation>
    <scope>NUCLEOTIDE SEQUENCE [LARGE SCALE GENOMIC DNA]</scope>
    <source>
        <strain evidence="2">Daus_M_001</strain>
        <tissue evidence="2">Leg muscle</tissue>
    </source>
</reference>
<sequence length="243" mass="27878">MDNLFSHFSCNISNFCNDNDIRFVALPKNSTHFTQPLDVAVFHLLKSEWCKILTAWRNKVNKGALPKVYFPPLLKSLASEKQDSFHFKKIKFSDNCPRGTDANAADTSMEEPFIGLLCEMCYVKNTKKKTGKRKRNTMFRNTVESFFTSVGCVHHLPANITAKVLARMFHQSIRSQKFPSPPVDAHVPMIHKEPHIFRASFTRWLKIVLESTTGIIFCNFSLPKDTRCKHGNFYSEIDTLLAE</sequence>
<name>A0ABQ9HFR8_9NEOP</name>
<proteinExistence type="predicted"/>